<name>A0ABD4T9V8_9CYAN</name>
<protein>
    <submittedName>
        <fullName evidence="5">NAD-binding protein</fullName>
    </submittedName>
</protein>
<feature type="domain" description="RCK C-terminal" evidence="4">
    <location>
        <begin position="255"/>
        <end position="340"/>
    </location>
</feature>
<feature type="transmembrane region" description="Helical" evidence="2">
    <location>
        <begin position="32"/>
        <end position="50"/>
    </location>
</feature>
<dbReference type="PROSITE" id="PS51202">
    <property type="entry name" value="RCK_C"/>
    <property type="match status" value="1"/>
</dbReference>
<dbReference type="InterPro" id="IPR003148">
    <property type="entry name" value="RCK_N"/>
</dbReference>
<dbReference type="PANTHER" id="PTHR43833">
    <property type="entry name" value="POTASSIUM CHANNEL PROTEIN 2-RELATED-RELATED"/>
    <property type="match status" value="1"/>
</dbReference>
<dbReference type="SUPFAM" id="SSF51735">
    <property type="entry name" value="NAD(P)-binding Rossmann-fold domains"/>
    <property type="match status" value="1"/>
</dbReference>
<dbReference type="PANTHER" id="PTHR43833:SF9">
    <property type="entry name" value="POTASSIUM CHANNEL PROTEIN YUGO-RELATED"/>
    <property type="match status" value="1"/>
</dbReference>
<keyword evidence="2" id="KW-0472">Membrane</keyword>
<dbReference type="RefSeq" id="WP_166277644.1">
    <property type="nucleotide sequence ID" value="NZ_JTHE03000109.1"/>
</dbReference>
<dbReference type="Gene3D" id="3.30.70.1450">
    <property type="entry name" value="Regulator of K+ conductance, C-terminal domain"/>
    <property type="match status" value="1"/>
</dbReference>
<dbReference type="Pfam" id="PF07885">
    <property type="entry name" value="Ion_trans_2"/>
    <property type="match status" value="1"/>
</dbReference>
<dbReference type="EMBL" id="JTHE03000109">
    <property type="protein sequence ID" value="MCM1985015.1"/>
    <property type="molecule type" value="Genomic_DNA"/>
</dbReference>
<evidence type="ECO:0000256" key="1">
    <source>
        <dbReference type="ARBA" id="ARBA00004651"/>
    </source>
</evidence>
<evidence type="ECO:0000313" key="5">
    <source>
        <dbReference type="EMBL" id="MCM1985015.1"/>
    </source>
</evidence>
<sequence>MKTSIRRILFGAILFLATQLVAVFGYRLAGWSWMDAVYMVVITIFGVGYGEVRPVLDPGLRLFTIFVIVAGTSSAVYVVGGFLQMATEGEINRALGARRMSREIEVLEGHLIICGFGRMGLLLARHMVEAQRPFVIVDRDEARVDQAQSLGYLVRLGDATDEQLLMEVGIGRATTLATVLPNDALNVFITLTARNLNPGLMILARGEQGSTEKKLLQAGANRVVLPASIGAIRMAHLITHPASLDFLSANNSLSSLNEILAQIHVQLDELPIKPQSDWVGTSIENVEIRGKGSFIVVALRRAAGEMIIHPSPEVFLHGGDTLIVVGRRGDLPKISRRLAQERRGLYRGTRF</sequence>
<dbReference type="Gene3D" id="1.10.287.70">
    <property type="match status" value="1"/>
</dbReference>
<keyword evidence="6" id="KW-1185">Reference proteome</keyword>
<dbReference type="InterPro" id="IPR006037">
    <property type="entry name" value="RCK_C"/>
</dbReference>
<dbReference type="Proteomes" id="UP000031561">
    <property type="component" value="Unassembled WGS sequence"/>
</dbReference>
<comment type="subcellular location">
    <subcellularLocation>
        <location evidence="1">Cell membrane</location>
        <topology evidence="1">Multi-pass membrane protein</topology>
    </subcellularLocation>
</comment>
<evidence type="ECO:0000259" key="4">
    <source>
        <dbReference type="PROSITE" id="PS51202"/>
    </source>
</evidence>
<dbReference type="InterPro" id="IPR036291">
    <property type="entry name" value="NAD(P)-bd_dom_sf"/>
</dbReference>
<dbReference type="Pfam" id="PF02080">
    <property type="entry name" value="TrkA_C"/>
    <property type="match status" value="1"/>
</dbReference>
<keyword evidence="2" id="KW-0812">Transmembrane</keyword>
<dbReference type="AlphaFoldDB" id="A0ABD4T9V8"/>
<proteinExistence type="predicted"/>
<comment type="caution">
    <text evidence="5">The sequence shown here is derived from an EMBL/GenBank/DDBJ whole genome shotgun (WGS) entry which is preliminary data.</text>
</comment>
<feature type="domain" description="RCK N-terminal" evidence="3">
    <location>
        <begin position="108"/>
        <end position="225"/>
    </location>
</feature>
<dbReference type="Gene3D" id="3.40.50.720">
    <property type="entry name" value="NAD(P)-binding Rossmann-like Domain"/>
    <property type="match status" value="1"/>
</dbReference>
<dbReference type="InterPro" id="IPR013099">
    <property type="entry name" value="K_chnl_dom"/>
</dbReference>
<evidence type="ECO:0000313" key="6">
    <source>
        <dbReference type="Proteomes" id="UP000031561"/>
    </source>
</evidence>
<feature type="transmembrane region" description="Helical" evidence="2">
    <location>
        <begin position="62"/>
        <end position="86"/>
    </location>
</feature>
<dbReference type="SUPFAM" id="SSF81324">
    <property type="entry name" value="Voltage-gated potassium channels"/>
    <property type="match status" value="1"/>
</dbReference>
<dbReference type="InterPro" id="IPR036721">
    <property type="entry name" value="RCK_C_sf"/>
</dbReference>
<evidence type="ECO:0000259" key="3">
    <source>
        <dbReference type="PROSITE" id="PS51201"/>
    </source>
</evidence>
<organism evidence="5 6">
    <name type="scientific">Lyngbya confervoides BDU141951</name>
    <dbReference type="NCBI Taxonomy" id="1574623"/>
    <lineage>
        <taxon>Bacteria</taxon>
        <taxon>Bacillati</taxon>
        <taxon>Cyanobacteriota</taxon>
        <taxon>Cyanophyceae</taxon>
        <taxon>Oscillatoriophycideae</taxon>
        <taxon>Oscillatoriales</taxon>
        <taxon>Microcoleaceae</taxon>
        <taxon>Lyngbya</taxon>
    </lineage>
</organism>
<dbReference type="Pfam" id="PF02254">
    <property type="entry name" value="TrkA_N"/>
    <property type="match status" value="1"/>
</dbReference>
<dbReference type="SUPFAM" id="SSF116726">
    <property type="entry name" value="TrkA C-terminal domain-like"/>
    <property type="match status" value="1"/>
</dbReference>
<accession>A0ABD4T9V8</accession>
<reference evidence="5 6" key="1">
    <citation type="journal article" date="2015" name="Genome Announc.">
        <title>Draft Genome Sequence of Filamentous Marine Cyanobacterium Lyngbya confervoides Strain BDU141951.</title>
        <authorList>
            <person name="Chandrababunaidu M.M."/>
            <person name="Sen D."/>
            <person name="Tripathy S."/>
        </authorList>
    </citation>
    <scope>NUCLEOTIDE SEQUENCE [LARGE SCALE GENOMIC DNA]</scope>
    <source>
        <strain evidence="5 6">BDU141951</strain>
    </source>
</reference>
<dbReference type="InterPro" id="IPR050721">
    <property type="entry name" value="Trk_Ktr_HKT_K-transport"/>
</dbReference>
<evidence type="ECO:0000256" key="2">
    <source>
        <dbReference type="SAM" id="Phobius"/>
    </source>
</evidence>
<keyword evidence="2" id="KW-1133">Transmembrane helix</keyword>
<dbReference type="PROSITE" id="PS51201">
    <property type="entry name" value="RCK_N"/>
    <property type="match status" value="1"/>
</dbReference>
<gene>
    <name evidence="5" type="ORF">QQ91_0019525</name>
</gene>
<dbReference type="GO" id="GO:0005886">
    <property type="term" value="C:plasma membrane"/>
    <property type="evidence" value="ECO:0007669"/>
    <property type="project" value="UniProtKB-SubCell"/>
</dbReference>